<name>A0A212TII7_9MICO</name>
<keyword evidence="3" id="KW-1185">Reference proteome</keyword>
<keyword evidence="1" id="KW-1133">Transmembrane helix</keyword>
<gene>
    <name evidence="2" type="ORF">SAMN05445756_1389</name>
</gene>
<keyword evidence="1" id="KW-0472">Membrane</keyword>
<proteinExistence type="predicted"/>
<organism evidence="2 3">
    <name type="scientific">Kytococcus aerolatus</name>
    <dbReference type="NCBI Taxonomy" id="592308"/>
    <lineage>
        <taxon>Bacteria</taxon>
        <taxon>Bacillati</taxon>
        <taxon>Actinomycetota</taxon>
        <taxon>Actinomycetes</taxon>
        <taxon>Micrococcales</taxon>
        <taxon>Kytococcaceae</taxon>
        <taxon>Kytococcus</taxon>
    </lineage>
</organism>
<accession>A0A212TII7</accession>
<feature type="transmembrane region" description="Helical" evidence="1">
    <location>
        <begin position="7"/>
        <end position="30"/>
    </location>
</feature>
<evidence type="ECO:0000313" key="3">
    <source>
        <dbReference type="Proteomes" id="UP000198122"/>
    </source>
</evidence>
<dbReference type="Proteomes" id="UP000198122">
    <property type="component" value="Unassembled WGS sequence"/>
</dbReference>
<reference evidence="2 3" key="1">
    <citation type="submission" date="2017-06" db="EMBL/GenBank/DDBJ databases">
        <authorList>
            <person name="Kim H.J."/>
            <person name="Triplett B.A."/>
        </authorList>
    </citation>
    <scope>NUCLEOTIDE SEQUENCE [LARGE SCALE GENOMIC DNA]</scope>
    <source>
        <strain evidence="2 3">DSM 22179</strain>
    </source>
</reference>
<evidence type="ECO:0000256" key="1">
    <source>
        <dbReference type="SAM" id="Phobius"/>
    </source>
</evidence>
<sequence length="126" mass="13364">MTDRWRTLVRFAALALSPLLVLAGLGMLIVNVFGPVDAYEACASARGQSVEAAEPIHVERKLMPVKLTCTFADGSQATMTDAADTAWPVGLVLGGVGLTLAGLMVPVPSDHVRRLYEDSELSPPVM</sequence>
<dbReference type="RefSeq" id="WP_143469521.1">
    <property type="nucleotide sequence ID" value="NZ_FYEZ01000001.1"/>
</dbReference>
<dbReference type="OrthoDB" id="9946979at2"/>
<evidence type="ECO:0000313" key="2">
    <source>
        <dbReference type="EMBL" id="SNC65641.1"/>
    </source>
</evidence>
<keyword evidence="1" id="KW-0812">Transmembrane</keyword>
<protein>
    <submittedName>
        <fullName evidence="2">Uncharacterized protein</fullName>
    </submittedName>
</protein>
<dbReference type="AlphaFoldDB" id="A0A212TII7"/>
<feature type="transmembrane region" description="Helical" evidence="1">
    <location>
        <begin position="85"/>
        <end position="105"/>
    </location>
</feature>
<dbReference type="EMBL" id="FYEZ01000001">
    <property type="protein sequence ID" value="SNC65641.1"/>
    <property type="molecule type" value="Genomic_DNA"/>
</dbReference>